<evidence type="ECO:0000256" key="1">
    <source>
        <dbReference type="SAM" id="MobiDB-lite"/>
    </source>
</evidence>
<gene>
    <name evidence="2" type="ORF">NO1_0301</name>
</gene>
<organism evidence="2 3">
    <name type="scientific">Termititenax aidoneus</name>
    <dbReference type="NCBI Taxonomy" id="2218524"/>
    <lineage>
        <taxon>Bacteria</taxon>
        <taxon>Bacillati</taxon>
        <taxon>Candidatus Margulisiibacteriota</taxon>
        <taxon>Candidatus Termititenacia</taxon>
        <taxon>Candidatus Termititenacales</taxon>
        <taxon>Candidatus Termititenacaceae</taxon>
        <taxon>Candidatus Termititenax</taxon>
    </lineage>
</organism>
<evidence type="ECO:0000313" key="2">
    <source>
        <dbReference type="EMBL" id="GBR72844.1"/>
    </source>
</evidence>
<sequence>MSGIIDNTRLDPRAALPAGSNSSPTENPKAAAIVDSILSRIDKSVRDWNPFTSPKSVGQQVSNELTALVQNDRKTYNEVIRLLHSPQLKRSNAIVEFLNNLGLKLGYPNFG</sequence>
<name>A0A388T9F5_TERA1</name>
<accession>A0A388T9F5</accession>
<feature type="region of interest" description="Disordered" evidence="1">
    <location>
        <begin position="1"/>
        <end position="29"/>
    </location>
</feature>
<dbReference type="EMBL" id="BGZN01000003">
    <property type="protein sequence ID" value="GBR72844.1"/>
    <property type="molecule type" value="Genomic_DNA"/>
</dbReference>
<dbReference type="AlphaFoldDB" id="A0A388T9F5"/>
<reference evidence="2 3" key="1">
    <citation type="journal article" date="2019" name="ISME J.">
        <title>Genome analyses of uncultured TG2/ZB3 bacteria in 'Margulisbacteria' specifically attached to ectosymbiotic spirochetes of protists in the termite gut.</title>
        <authorList>
            <person name="Utami Y.D."/>
            <person name="Kuwahara H."/>
            <person name="Igai K."/>
            <person name="Murakami T."/>
            <person name="Sugaya K."/>
            <person name="Morikawa T."/>
            <person name="Nagura Y."/>
            <person name="Yuki M."/>
            <person name="Deevong P."/>
            <person name="Inoue T."/>
            <person name="Kihara K."/>
            <person name="Lo N."/>
            <person name="Yamada A."/>
            <person name="Ohkuma M."/>
            <person name="Hongoh Y."/>
        </authorList>
    </citation>
    <scope>NUCLEOTIDE SEQUENCE [LARGE SCALE GENOMIC DNA]</scope>
    <source>
        <strain evidence="2">NkOx7-01</strain>
    </source>
</reference>
<comment type="caution">
    <text evidence="2">The sequence shown here is derived from an EMBL/GenBank/DDBJ whole genome shotgun (WGS) entry which is preliminary data.</text>
</comment>
<evidence type="ECO:0000313" key="3">
    <source>
        <dbReference type="Proteomes" id="UP000269352"/>
    </source>
</evidence>
<dbReference type="Proteomes" id="UP000269352">
    <property type="component" value="Unassembled WGS sequence"/>
</dbReference>
<proteinExistence type="predicted"/>
<keyword evidence="3" id="KW-1185">Reference proteome</keyword>
<protein>
    <submittedName>
        <fullName evidence="2">Uncharacterized protein</fullName>
    </submittedName>
</protein>